<comment type="caution">
    <text evidence="3">The sequence shown here is derived from an EMBL/GenBank/DDBJ whole genome shotgun (WGS) entry which is preliminary data.</text>
</comment>
<evidence type="ECO:0000256" key="1">
    <source>
        <dbReference type="SAM" id="SignalP"/>
    </source>
</evidence>
<sequence length="141" mass="15147">MGLRVFLTGVAIATAAIPAAAAAPNASIEGRWQTEARDAVVEIAPCGQSLCGRIVRFLKPPPGGIDQRDVKNPDAKLRGRRLLGLSVLTGFARDGDEWRGRIYDPKSGKDYRSVLETHGSRLTVKGCIGPFCKSQSWTRAG</sequence>
<accession>A0A5C6U6Z0</accession>
<evidence type="ECO:0000259" key="2">
    <source>
        <dbReference type="Pfam" id="PF09917"/>
    </source>
</evidence>
<evidence type="ECO:0000313" key="3">
    <source>
        <dbReference type="EMBL" id="TXC68697.1"/>
    </source>
</evidence>
<dbReference type="OrthoDB" id="9811671at2"/>
<dbReference type="Proteomes" id="UP000321129">
    <property type="component" value="Unassembled WGS sequence"/>
</dbReference>
<feature type="chain" id="PRO_5022866505" evidence="1">
    <location>
        <begin position="23"/>
        <end position="141"/>
    </location>
</feature>
<dbReference type="Pfam" id="PF09917">
    <property type="entry name" value="DUF2147"/>
    <property type="match status" value="1"/>
</dbReference>
<keyword evidence="4" id="KW-1185">Reference proteome</keyword>
<gene>
    <name evidence="3" type="ORF">FSZ31_06860</name>
</gene>
<dbReference type="InterPro" id="IPR019223">
    <property type="entry name" value="DUF2147"/>
</dbReference>
<reference evidence="3 4" key="1">
    <citation type="submission" date="2019-08" db="EMBL/GenBank/DDBJ databases">
        <title>Sphingorhabdus soil sp. nov., isolated from arctic soil.</title>
        <authorList>
            <person name="Liu Y."/>
        </authorList>
    </citation>
    <scope>NUCLEOTIDE SEQUENCE [LARGE SCALE GENOMIC DNA]</scope>
    <source>
        <strain evidence="3 4">D-2Q-5-6</strain>
    </source>
</reference>
<feature type="signal peptide" evidence="1">
    <location>
        <begin position="1"/>
        <end position="22"/>
    </location>
</feature>
<dbReference type="PANTHER" id="PTHR36919">
    <property type="entry name" value="BLR1215 PROTEIN"/>
    <property type="match status" value="1"/>
</dbReference>
<dbReference type="Gene3D" id="2.40.128.520">
    <property type="match status" value="1"/>
</dbReference>
<name>A0A5C6U6Z0_9SPHN</name>
<dbReference type="EMBL" id="VOPY01000002">
    <property type="protein sequence ID" value="TXC68697.1"/>
    <property type="molecule type" value="Genomic_DNA"/>
</dbReference>
<dbReference type="PANTHER" id="PTHR36919:SF2">
    <property type="entry name" value="BLL6627 PROTEIN"/>
    <property type="match status" value="1"/>
</dbReference>
<evidence type="ECO:0000313" key="4">
    <source>
        <dbReference type="Proteomes" id="UP000321129"/>
    </source>
</evidence>
<dbReference type="RefSeq" id="WP_147122650.1">
    <property type="nucleotide sequence ID" value="NZ_VOPY01000002.1"/>
</dbReference>
<feature type="domain" description="DUF2147" evidence="2">
    <location>
        <begin position="30"/>
        <end position="139"/>
    </location>
</feature>
<protein>
    <submittedName>
        <fullName evidence="3">DUF2147 domain-containing protein</fullName>
    </submittedName>
</protein>
<proteinExistence type="predicted"/>
<dbReference type="AlphaFoldDB" id="A0A5C6U6Z0"/>
<keyword evidence="1" id="KW-0732">Signal</keyword>
<organism evidence="3 4">
    <name type="scientific">Flavisphingopyxis soli</name>
    <dbReference type="NCBI Taxonomy" id="2601267"/>
    <lineage>
        <taxon>Bacteria</taxon>
        <taxon>Pseudomonadati</taxon>
        <taxon>Pseudomonadota</taxon>
        <taxon>Alphaproteobacteria</taxon>
        <taxon>Sphingomonadales</taxon>
        <taxon>Sphingopyxidaceae</taxon>
        <taxon>Flavisphingopyxis</taxon>
    </lineage>
</organism>